<dbReference type="Gene3D" id="1.10.10.60">
    <property type="entry name" value="Homeodomain-like"/>
    <property type="match status" value="1"/>
</dbReference>
<dbReference type="PANTHER" id="PTHR19303">
    <property type="entry name" value="TRANSPOSON"/>
    <property type="match status" value="1"/>
</dbReference>
<protein>
    <submittedName>
        <fullName evidence="5">CENP-B homolog protein 2-like</fullName>
    </submittedName>
</protein>
<dbReference type="InterPro" id="IPR009057">
    <property type="entry name" value="Homeodomain-like_sf"/>
</dbReference>
<evidence type="ECO:0000313" key="4">
    <source>
        <dbReference type="Proteomes" id="UP000695007"/>
    </source>
</evidence>
<dbReference type="Pfam" id="PF03184">
    <property type="entry name" value="DDE_1"/>
    <property type="match status" value="1"/>
</dbReference>
<dbReference type="Proteomes" id="UP000695007">
    <property type="component" value="Unplaced"/>
</dbReference>
<evidence type="ECO:0000256" key="1">
    <source>
        <dbReference type="ARBA" id="ARBA00004123"/>
    </source>
</evidence>
<evidence type="ECO:0000259" key="3">
    <source>
        <dbReference type="Pfam" id="PF05225"/>
    </source>
</evidence>
<keyword evidence="4" id="KW-1185">Reference proteome</keyword>
<dbReference type="InterPro" id="IPR004875">
    <property type="entry name" value="DDE_SF_endonuclease_dom"/>
</dbReference>
<feature type="domain" description="DDE-1" evidence="2">
    <location>
        <begin position="204"/>
        <end position="346"/>
    </location>
</feature>
<dbReference type="SUPFAM" id="SSF46689">
    <property type="entry name" value="Homeodomain-like"/>
    <property type="match status" value="1"/>
</dbReference>
<dbReference type="InterPro" id="IPR007889">
    <property type="entry name" value="HTH_Psq"/>
</dbReference>
<reference evidence="5" key="1">
    <citation type="submission" date="2025-08" db="UniProtKB">
        <authorList>
            <consortium name="RefSeq"/>
        </authorList>
    </citation>
    <scope>IDENTIFICATION</scope>
</reference>
<evidence type="ECO:0000259" key="2">
    <source>
        <dbReference type="Pfam" id="PF03184"/>
    </source>
</evidence>
<dbReference type="GeneID" id="105361203"/>
<gene>
    <name evidence="5" type="primary">LOC105361203</name>
</gene>
<dbReference type="GO" id="GO:0005634">
    <property type="term" value="C:nucleus"/>
    <property type="evidence" value="ECO:0007669"/>
    <property type="project" value="UniProtKB-SubCell"/>
</dbReference>
<dbReference type="GO" id="GO:0003677">
    <property type="term" value="F:DNA binding"/>
    <property type="evidence" value="ECO:0007669"/>
    <property type="project" value="InterPro"/>
</dbReference>
<accession>A0AAJ6YEK8</accession>
<feature type="domain" description="HTH psq-type" evidence="3">
    <location>
        <begin position="18"/>
        <end position="51"/>
    </location>
</feature>
<dbReference type="AlphaFoldDB" id="A0AAJ6YEK8"/>
<organism evidence="4 5">
    <name type="scientific">Ceratosolen solmsi marchali</name>
    <dbReference type="NCBI Taxonomy" id="326594"/>
    <lineage>
        <taxon>Eukaryota</taxon>
        <taxon>Metazoa</taxon>
        <taxon>Ecdysozoa</taxon>
        <taxon>Arthropoda</taxon>
        <taxon>Hexapoda</taxon>
        <taxon>Insecta</taxon>
        <taxon>Pterygota</taxon>
        <taxon>Neoptera</taxon>
        <taxon>Endopterygota</taxon>
        <taxon>Hymenoptera</taxon>
        <taxon>Apocrita</taxon>
        <taxon>Proctotrupomorpha</taxon>
        <taxon>Chalcidoidea</taxon>
        <taxon>Agaonidae</taxon>
        <taxon>Agaoninae</taxon>
        <taxon>Ceratosolen</taxon>
    </lineage>
</organism>
<comment type="subcellular location">
    <subcellularLocation>
        <location evidence="1">Nucleus</location>
    </subcellularLocation>
</comment>
<sequence>MVRKYKRKTNRQQWGKNKMIEAVNAVLEGMQMKIAAQKFNIPKTTLMRWYEKAKCNDIETYDVKLGRFKTVFTAEQEYQLKQYIKYLQCSLCEPNSLELRQIAFQFAEMNNISHKFNRATRIAGQEWYTNFLKRNSDIEPMSSNSTYFSELNDARNIEKFFNILTNLQHYYNFSSNRIFNVNETCYITMPSLKSRIDNILKSELITIITCCNAAGTFIPPLMIFPTNIEDLEFFKKCPQGAKIVYHPAGSMQKEIFYPIWVYHLLDYVKPSRTDPILLLLNGHTMHVKNLEFIAKAQEFNIHMLSIPVNTIQKLHPLEFHFMENLKTYYSEEKRKWMQKNNSRFINLTNVSEIFGAAYTRAAVPSNAINGFQASGIYPLNQYTYANTVNTPQTTPLFMEILQDNESQPIINNNIVDTSISQNTNYRLFLTNPSDNNNIVTDNNEIIFNQWKKLKIH</sequence>
<dbReference type="RefSeq" id="XP_011496614.1">
    <property type="nucleotide sequence ID" value="XM_011498312.1"/>
</dbReference>
<name>A0AAJ6YEK8_9HYME</name>
<evidence type="ECO:0000313" key="5">
    <source>
        <dbReference type="RefSeq" id="XP_011496614.1"/>
    </source>
</evidence>
<dbReference type="PANTHER" id="PTHR19303:SF71">
    <property type="entry name" value="ZINC FINGER PHD-TYPE DOMAIN-CONTAINING PROTEIN"/>
    <property type="match status" value="1"/>
</dbReference>
<dbReference type="InterPro" id="IPR050863">
    <property type="entry name" value="CenT-Element_Derived"/>
</dbReference>
<dbReference type="KEGG" id="csol:105361203"/>
<proteinExistence type="predicted"/>
<dbReference type="Pfam" id="PF05225">
    <property type="entry name" value="HTH_psq"/>
    <property type="match status" value="1"/>
</dbReference>